<dbReference type="AlphaFoldDB" id="A0A166C3F9"/>
<evidence type="ECO:0000313" key="2">
    <source>
        <dbReference type="Proteomes" id="UP000076798"/>
    </source>
</evidence>
<evidence type="ECO:0000313" key="1">
    <source>
        <dbReference type="EMBL" id="KZT37035.1"/>
    </source>
</evidence>
<keyword evidence="2" id="KW-1185">Reference proteome</keyword>
<accession>A0A166C3F9</accession>
<proteinExistence type="predicted"/>
<gene>
    <name evidence="1" type="ORF">SISSUDRAFT_1049056</name>
</gene>
<dbReference type="Proteomes" id="UP000076798">
    <property type="component" value="Unassembled WGS sequence"/>
</dbReference>
<reference evidence="1 2" key="1">
    <citation type="journal article" date="2016" name="Mol. Biol. Evol.">
        <title>Comparative Genomics of Early-Diverging Mushroom-Forming Fungi Provides Insights into the Origins of Lignocellulose Decay Capabilities.</title>
        <authorList>
            <person name="Nagy L.G."/>
            <person name="Riley R."/>
            <person name="Tritt A."/>
            <person name="Adam C."/>
            <person name="Daum C."/>
            <person name="Floudas D."/>
            <person name="Sun H."/>
            <person name="Yadav J.S."/>
            <person name="Pangilinan J."/>
            <person name="Larsson K.H."/>
            <person name="Matsuura K."/>
            <person name="Barry K."/>
            <person name="Labutti K."/>
            <person name="Kuo R."/>
            <person name="Ohm R.A."/>
            <person name="Bhattacharya S.S."/>
            <person name="Shirouzu T."/>
            <person name="Yoshinaga Y."/>
            <person name="Martin F.M."/>
            <person name="Grigoriev I.V."/>
            <person name="Hibbett D.S."/>
        </authorList>
    </citation>
    <scope>NUCLEOTIDE SEQUENCE [LARGE SCALE GENOMIC DNA]</scope>
    <source>
        <strain evidence="1 2">HHB10207 ss-3</strain>
    </source>
</reference>
<name>A0A166C3F9_9AGAM</name>
<dbReference type="EMBL" id="KV428093">
    <property type="protein sequence ID" value="KZT37035.1"/>
    <property type="molecule type" value="Genomic_DNA"/>
</dbReference>
<organism evidence="1 2">
    <name type="scientific">Sistotremastrum suecicum HHB10207 ss-3</name>
    <dbReference type="NCBI Taxonomy" id="1314776"/>
    <lineage>
        <taxon>Eukaryota</taxon>
        <taxon>Fungi</taxon>
        <taxon>Dikarya</taxon>
        <taxon>Basidiomycota</taxon>
        <taxon>Agaricomycotina</taxon>
        <taxon>Agaricomycetes</taxon>
        <taxon>Sistotremastrales</taxon>
        <taxon>Sistotremastraceae</taxon>
        <taxon>Sistotremastrum</taxon>
    </lineage>
</organism>
<protein>
    <submittedName>
        <fullName evidence="1">Uncharacterized protein</fullName>
    </submittedName>
</protein>
<sequence>MIPIFLGCIELLVWHTDNQSHTDARNVLPPEHESDISRAEAAELPEQPTQAPIYHSDARFYSAKSTLMPPSQKIWWWFR</sequence>